<dbReference type="EMBL" id="FORP01000008">
    <property type="protein sequence ID" value="SFJ76683.1"/>
    <property type="molecule type" value="Genomic_DNA"/>
</dbReference>
<dbReference type="STRING" id="115433.SAMN05421835_108187"/>
<proteinExistence type="predicted"/>
<name>A0A1I3U1Q8_9PSEU</name>
<dbReference type="Proteomes" id="UP000199025">
    <property type="component" value="Unassembled WGS sequence"/>
</dbReference>
<organism evidence="1 2">
    <name type="scientific">Amycolatopsis sacchari</name>
    <dbReference type="NCBI Taxonomy" id="115433"/>
    <lineage>
        <taxon>Bacteria</taxon>
        <taxon>Bacillati</taxon>
        <taxon>Actinomycetota</taxon>
        <taxon>Actinomycetes</taxon>
        <taxon>Pseudonocardiales</taxon>
        <taxon>Pseudonocardiaceae</taxon>
        <taxon>Amycolatopsis</taxon>
    </lineage>
</organism>
<evidence type="ECO:0000313" key="2">
    <source>
        <dbReference type="Proteomes" id="UP000199025"/>
    </source>
</evidence>
<evidence type="ECO:0000313" key="1">
    <source>
        <dbReference type="EMBL" id="SFJ76683.1"/>
    </source>
</evidence>
<accession>A0A1I3U1Q8</accession>
<keyword evidence="2" id="KW-1185">Reference proteome</keyword>
<dbReference type="AlphaFoldDB" id="A0A1I3U1Q8"/>
<dbReference type="RefSeq" id="WP_091508202.1">
    <property type="nucleotide sequence ID" value="NZ_FORP01000008.1"/>
</dbReference>
<gene>
    <name evidence="1" type="ORF">SAMN05421835_108187</name>
</gene>
<sequence>MSKKNLLALPKKNTLRKTLALAALVVGLVWVVHQPHQTRHALDQIGYAAHVVFHHGSDQR</sequence>
<protein>
    <submittedName>
        <fullName evidence="1">Uncharacterized protein</fullName>
    </submittedName>
</protein>
<reference evidence="1 2" key="1">
    <citation type="submission" date="2016-10" db="EMBL/GenBank/DDBJ databases">
        <authorList>
            <person name="de Groot N.N."/>
        </authorList>
    </citation>
    <scope>NUCLEOTIDE SEQUENCE [LARGE SCALE GENOMIC DNA]</scope>
    <source>
        <strain evidence="1 2">DSM 44468</strain>
    </source>
</reference>